<protein>
    <recommendedName>
        <fullName evidence="3">NodB homology domain-containing protein</fullName>
    </recommendedName>
</protein>
<evidence type="ECO:0008006" key="3">
    <source>
        <dbReference type="Google" id="ProtNLM"/>
    </source>
</evidence>
<evidence type="ECO:0000313" key="2">
    <source>
        <dbReference type="Proteomes" id="UP000184774"/>
    </source>
</evidence>
<sequence>MYNIRKLTGNMTAIEVANVLKGVHESGLSAEQITAALFGREDRSLVSIRGDSEYGKTVRAVMPDGMDAEQFRWYLDGIRDENTTEDTYIIGQNALGKTLTVEAVNVRLLGGALIGNSLSVPVAVDTFDSLELWSVPSKSTLTLAQSGDDGVSATDKPAGIRLKGDGTSYPGVRTQKILSQVIDGDELGVVVVGIEKKIPVMNINLVAQFGIDDDYVGFYLDTEAAPWGVDYLSYGKDTVINKTIWEAYHASENAELAALTGIDNVQVRIFNTHAPYAADVVLNGWYHTAKGKGTVVMGFDDGEDTIRTIAAPYMAQYGFKGTAYIPTEVIGISDSLNWEQVRALKDSYDWDIALDGLPDDSDMTAQPSVADAVAYCMKGQADLKARGLLSDAANFICYPFGNHYNADMARAQIATMTADGSTTVTFDSAYVVKDGWQIFGGNVADNTVIVSGGDTDGAGVTTVELSQPVPEGELPALAVDITDAFYFDKLPQALREAGIKSGRITGGGFMYTRFGFGGREMTIPGQGWSGATLNEAIGWIDTCVLRGTSMESYMHHIMPDPEGWTPDTPNEGINVYESFFTGFIDRLAYHSEQGNLDVLRKTEWYHRDINATAP</sequence>
<dbReference type="Proteomes" id="UP000184774">
    <property type="component" value="Unassembled WGS sequence"/>
</dbReference>
<proteinExistence type="predicted"/>
<reference evidence="1 2" key="1">
    <citation type="submission" date="2016-12" db="EMBL/GenBank/DDBJ databases">
        <authorList>
            <person name="Song W.-J."/>
            <person name="Kurnit D.M."/>
        </authorList>
    </citation>
    <scope>NUCLEOTIDE SEQUENCE [LARGE SCALE GENOMIC DNA]</scope>
    <source>
        <strain evidence="1 2">CECT 9026</strain>
    </source>
</reference>
<dbReference type="EMBL" id="FSSB01000025">
    <property type="protein sequence ID" value="SIO96072.1"/>
    <property type="molecule type" value="Genomic_DNA"/>
</dbReference>
<dbReference type="AlphaFoldDB" id="A0A1N6M9E4"/>
<dbReference type="InterPro" id="IPR011330">
    <property type="entry name" value="Glyco_hydro/deAcase_b/a-brl"/>
</dbReference>
<evidence type="ECO:0000313" key="1">
    <source>
        <dbReference type="EMBL" id="SIO96072.1"/>
    </source>
</evidence>
<organism evidence="1 2">
    <name type="scientific">Vibrio spartinae</name>
    <dbReference type="NCBI Taxonomy" id="1918945"/>
    <lineage>
        <taxon>Bacteria</taxon>
        <taxon>Pseudomonadati</taxon>
        <taxon>Pseudomonadota</taxon>
        <taxon>Gammaproteobacteria</taxon>
        <taxon>Vibrionales</taxon>
        <taxon>Vibrionaceae</taxon>
        <taxon>Vibrio</taxon>
    </lineage>
</organism>
<gene>
    <name evidence="1" type="ORF">VSP9026_03830</name>
</gene>
<accession>A0A1N6M9E4</accession>
<dbReference type="RefSeq" id="WP_074374540.1">
    <property type="nucleotide sequence ID" value="NZ_AP024907.1"/>
</dbReference>
<dbReference type="SUPFAM" id="SSF88713">
    <property type="entry name" value="Glycoside hydrolase/deacetylase"/>
    <property type="match status" value="1"/>
</dbReference>
<dbReference type="GO" id="GO:0005975">
    <property type="term" value="P:carbohydrate metabolic process"/>
    <property type="evidence" value="ECO:0007669"/>
    <property type="project" value="InterPro"/>
</dbReference>
<name>A0A1N6M9E4_9VIBR</name>
<dbReference type="OrthoDB" id="5838973at2"/>
<dbReference type="Gene3D" id="3.20.20.370">
    <property type="entry name" value="Glycoside hydrolase/deacetylase"/>
    <property type="match status" value="1"/>
</dbReference>